<accession>A0A410X4P6</accession>
<dbReference type="InterPro" id="IPR036390">
    <property type="entry name" value="WH_DNA-bd_sf"/>
</dbReference>
<evidence type="ECO:0000256" key="1">
    <source>
        <dbReference type="ARBA" id="ARBA00023015"/>
    </source>
</evidence>
<evidence type="ECO:0000256" key="3">
    <source>
        <dbReference type="ARBA" id="ARBA00023163"/>
    </source>
</evidence>
<dbReference type="SMART" id="SM00347">
    <property type="entry name" value="HTH_MARR"/>
    <property type="match status" value="1"/>
</dbReference>
<keyword evidence="8" id="KW-1185">Reference proteome</keyword>
<dbReference type="PROSITE" id="PS50995">
    <property type="entry name" value="HTH_MARR_2"/>
    <property type="match status" value="1"/>
</dbReference>
<keyword evidence="1" id="KW-0805">Transcription regulation</keyword>
<keyword evidence="3" id="KW-0804">Transcription</keyword>
<dbReference type="GO" id="GO:0003677">
    <property type="term" value="F:DNA binding"/>
    <property type="evidence" value="ECO:0007669"/>
    <property type="project" value="UniProtKB-KW"/>
</dbReference>
<dbReference type="KEGG" id="pchi:PC41400_29570"/>
<dbReference type="Gene3D" id="1.10.10.10">
    <property type="entry name" value="Winged helix-like DNA-binding domain superfamily/Winged helix DNA-binding domain"/>
    <property type="match status" value="1"/>
</dbReference>
<dbReference type="PANTHER" id="PTHR42756">
    <property type="entry name" value="TRANSCRIPTIONAL REGULATOR, MARR"/>
    <property type="match status" value="1"/>
</dbReference>
<dbReference type="GeneID" id="95378946"/>
<sequence length="147" mass="16823">MPDQGYLEMEKSFRQLLRKLSNEWTKYVDRSFSKSQFLILETLVKEGPQKVSSLAEALFITAGAITGMSDKLIAGGYAERIRTEEDRRVVFLAVTEKGREMVKVMSEYRLGIIKRMMQGLTDEDMTNMSRIFAHMIDNLDKGEEAAD</sequence>
<protein>
    <submittedName>
        <fullName evidence="6">MarR family transcriptional regulator</fullName>
    </submittedName>
</protein>
<dbReference type="OrthoDB" id="166070at2"/>
<evidence type="ECO:0000259" key="4">
    <source>
        <dbReference type="PROSITE" id="PS50995"/>
    </source>
</evidence>
<proteinExistence type="predicted"/>
<dbReference type="Pfam" id="PF01047">
    <property type="entry name" value="MarR"/>
    <property type="match status" value="1"/>
</dbReference>
<evidence type="ECO:0000313" key="5">
    <source>
        <dbReference type="EMBL" id="MCY9597079.1"/>
    </source>
</evidence>
<name>A0A410X4P6_9BACL</name>
<evidence type="ECO:0000313" key="7">
    <source>
        <dbReference type="Proteomes" id="UP000288943"/>
    </source>
</evidence>
<dbReference type="Proteomes" id="UP001527202">
    <property type="component" value="Unassembled WGS sequence"/>
</dbReference>
<dbReference type="EMBL" id="JAMDMJ010000017">
    <property type="protein sequence ID" value="MCY9597079.1"/>
    <property type="molecule type" value="Genomic_DNA"/>
</dbReference>
<dbReference type="InterPro" id="IPR000835">
    <property type="entry name" value="HTH_MarR-typ"/>
</dbReference>
<dbReference type="SUPFAM" id="SSF46785">
    <property type="entry name" value="Winged helix' DNA-binding domain"/>
    <property type="match status" value="1"/>
</dbReference>
<evidence type="ECO:0000313" key="6">
    <source>
        <dbReference type="EMBL" id="QAV21580.1"/>
    </source>
</evidence>
<dbReference type="GO" id="GO:0003700">
    <property type="term" value="F:DNA-binding transcription factor activity"/>
    <property type="evidence" value="ECO:0007669"/>
    <property type="project" value="InterPro"/>
</dbReference>
<organism evidence="6 7">
    <name type="scientific">Paenibacillus chitinolyticus</name>
    <dbReference type="NCBI Taxonomy" id="79263"/>
    <lineage>
        <taxon>Bacteria</taxon>
        <taxon>Bacillati</taxon>
        <taxon>Bacillota</taxon>
        <taxon>Bacilli</taxon>
        <taxon>Bacillales</taxon>
        <taxon>Paenibacillaceae</taxon>
        <taxon>Paenibacillus</taxon>
    </lineage>
</organism>
<dbReference type="AlphaFoldDB" id="A0A410X4P6"/>
<feature type="domain" description="HTH marR-type" evidence="4">
    <location>
        <begin position="6"/>
        <end position="137"/>
    </location>
</feature>
<reference evidence="5 8" key="2">
    <citation type="submission" date="2022-05" db="EMBL/GenBank/DDBJ databases">
        <title>Genome Sequencing of Bee-Associated Microbes.</title>
        <authorList>
            <person name="Dunlap C."/>
        </authorList>
    </citation>
    <scope>NUCLEOTIDE SEQUENCE [LARGE SCALE GENOMIC DNA]</scope>
    <source>
        <strain evidence="5 8">NRRL B-23120</strain>
    </source>
</reference>
<dbReference type="PANTHER" id="PTHR42756:SF1">
    <property type="entry name" value="TRANSCRIPTIONAL REPRESSOR OF EMRAB OPERON"/>
    <property type="match status" value="1"/>
</dbReference>
<dbReference type="RefSeq" id="WP_042235156.1">
    <property type="nucleotide sequence ID" value="NZ_CP026520.1"/>
</dbReference>
<keyword evidence="2" id="KW-0238">DNA-binding</keyword>
<dbReference type="EMBL" id="CP026520">
    <property type="protein sequence ID" value="QAV21580.1"/>
    <property type="molecule type" value="Genomic_DNA"/>
</dbReference>
<dbReference type="InterPro" id="IPR036388">
    <property type="entry name" value="WH-like_DNA-bd_sf"/>
</dbReference>
<reference evidence="6 7" key="1">
    <citation type="submission" date="2018-01" db="EMBL/GenBank/DDBJ databases">
        <title>The whole genome sequencing and assembly of Paenibacillus chitinolyticus KCCM 41400 strain.</title>
        <authorList>
            <person name="Kim J.-Y."/>
            <person name="Park M.-K."/>
            <person name="Lee Y.-J."/>
            <person name="Yi H."/>
            <person name="Bahn Y.-S."/>
            <person name="Kim J.F."/>
            <person name="Lee D.-W."/>
        </authorList>
    </citation>
    <scope>NUCLEOTIDE SEQUENCE [LARGE SCALE GENOMIC DNA]</scope>
    <source>
        <strain evidence="6 7">KCCM 41400</strain>
    </source>
</reference>
<evidence type="ECO:0000256" key="2">
    <source>
        <dbReference type="ARBA" id="ARBA00023125"/>
    </source>
</evidence>
<evidence type="ECO:0000313" key="8">
    <source>
        <dbReference type="Proteomes" id="UP001527202"/>
    </source>
</evidence>
<dbReference type="Proteomes" id="UP000288943">
    <property type="component" value="Chromosome"/>
</dbReference>
<gene>
    <name evidence="5" type="ORF">M5X16_15055</name>
    <name evidence="6" type="ORF">PC41400_29570</name>
</gene>
<dbReference type="PRINTS" id="PR00598">
    <property type="entry name" value="HTHMARR"/>
</dbReference>